<feature type="region of interest" description="Disordered" evidence="1">
    <location>
        <begin position="254"/>
        <end position="293"/>
    </location>
</feature>
<dbReference type="InterPro" id="IPR010330">
    <property type="entry name" value="CoiA_nuc"/>
</dbReference>
<evidence type="ECO:0000259" key="2">
    <source>
        <dbReference type="Pfam" id="PF06054"/>
    </source>
</evidence>
<evidence type="ECO:0000313" key="4">
    <source>
        <dbReference type="Proteomes" id="UP001500994"/>
    </source>
</evidence>
<accession>A0ABN3SL54</accession>
<name>A0ABN3SL54_9ACTN</name>
<protein>
    <recommendedName>
        <fullName evidence="2">Competence protein CoiA nuclease-like domain-containing protein</fullName>
    </recommendedName>
</protein>
<evidence type="ECO:0000256" key="1">
    <source>
        <dbReference type="SAM" id="MobiDB-lite"/>
    </source>
</evidence>
<gene>
    <name evidence="3" type="ORF">GCM10009864_60100</name>
</gene>
<dbReference type="Pfam" id="PF06054">
    <property type="entry name" value="CoiA_nuc"/>
    <property type="match status" value="1"/>
</dbReference>
<evidence type="ECO:0000313" key="3">
    <source>
        <dbReference type="EMBL" id="GAA2679748.1"/>
    </source>
</evidence>
<proteinExistence type="predicted"/>
<organism evidence="3 4">
    <name type="scientific">Streptomyces lunalinharesii</name>
    <dbReference type="NCBI Taxonomy" id="333384"/>
    <lineage>
        <taxon>Bacteria</taxon>
        <taxon>Bacillati</taxon>
        <taxon>Actinomycetota</taxon>
        <taxon>Actinomycetes</taxon>
        <taxon>Kitasatosporales</taxon>
        <taxon>Streptomycetaceae</taxon>
        <taxon>Streptomyces</taxon>
    </lineage>
</organism>
<keyword evidence="4" id="KW-1185">Reference proteome</keyword>
<feature type="domain" description="Competence protein CoiA nuclease-like" evidence="2">
    <location>
        <begin position="74"/>
        <end position="155"/>
    </location>
</feature>
<reference evidence="3 4" key="1">
    <citation type="journal article" date="2019" name="Int. J. Syst. Evol. Microbiol.">
        <title>The Global Catalogue of Microorganisms (GCM) 10K type strain sequencing project: providing services to taxonomists for standard genome sequencing and annotation.</title>
        <authorList>
            <consortium name="The Broad Institute Genomics Platform"/>
            <consortium name="The Broad Institute Genome Sequencing Center for Infectious Disease"/>
            <person name="Wu L."/>
            <person name="Ma J."/>
        </authorList>
    </citation>
    <scope>NUCLEOTIDE SEQUENCE [LARGE SCALE GENOMIC DNA]</scope>
    <source>
        <strain evidence="3 4">JCM 16374</strain>
    </source>
</reference>
<dbReference type="RefSeq" id="WP_344581813.1">
    <property type="nucleotide sequence ID" value="NZ_BAAARK010000024.1"/>
</dbReference>
<dbReference type="Proteomes" id="UP001500994">
    <property type="component" value="Unassembled WGS sequence"/>
</dbReference>
<sequence length="473" mass="55655">MPFTALHPELGRLDSTLPGLGRGLEWGQLHKVHPRIPLACPDCSWGLHPKVSRYGVRFFCHAPDRPKSCELLNESWEHHMLKLEMAGAVRAAGWFAALEVPAEDGSWRADVMASSTDGGQRMAWEAQLSQITVDDIADRTDRYADEGIRVCWVHPGARPPRWISAVPAVRVRAPREREEPWMVDDGLAGFVYRSGRWEFQEETLERFVRWALEGQLVPAEVLRRYRRVYRAVDGEQRQFKRDLWWTSKRSIADQDKHEEMRQRQEAARTEREARQQEQEEAAKQRRKELEEQERVRKAKEDERRRLRREEEHLVFMEQMRRRWAEEEARRERERAEHEARLAREQAEREERERQDLETARAWWGRLSTQQQTELFAAVAEYAWRASNLRVEIPQKPMMWSQYARGVPVHVADKRRTLYGIVRPCPGLAAAWPKLAEELILARSAQEAREIADVLPQSRIVHLDLPEHEQLTMC</sequence>
<dbReference type="EMBL" id="BAAARK010000024">
    <property type="protein sequence ID" value="GAA2679748.1"/>
    <property type="molecule type" value="Genomic_DNA"/>
</dbReference>
<comment type="caution">
    <text evidence="3">The sequence shown here is derived from an EMBL/GenBank/DDBJ whole genome shotgun (WGS) entry which is preliminary data.</text>
</comment>